<dbReference type="GO" id="GO:0016020">
    <property type="term" value="C:membrane"/>
    <property type="evidence" value="ECO:0007669"/>
    <property type="project" value="UniProtKB-SubCell"/>
</dbReference>
<reference evidence="10 11" key="2">
    <citation type="journal article" date="2010" name="Stand. Genomic Sci.">
        <title>Complete genome sequence of Chitinophaga pinensis type strain (UQM 2034).</title>
        <authorList>
            <person name="Glavina Del Rio T."/>
            <person name="Abt B."/>
            <person name="Spring S."/>
            <person name="Lapidus A."/>
            <person name="Nolan M."/>
            <person name="Tice H."/>
            <person name="Copeland A."/>
            <person name="Cheng J.F."/>
            <person name="Chen F."/>
            <person name="Bruce D."/>
            <person name="Goodwin L."/>
            <person name="Pitluck S."/>
            <person name="Ivanova N."/>
            <person name="Mavromatis K."/>
            <person name="Mikhailova N."/>
            <person name="Pati A."/>
            <person name="Chen A."/>
            <person name="Palaniappan K."/>
            <person name="Land M."/>
            <person name="Hauser L."/>
            <person name="Chang Y.J."/>
            <person name="Jeffries C.D."/>
            <person name="Chain P."/>
            <person name="Saunders E."/>
            <person name="Detter J.C."/>
            <person name="Brettin T."/>
            <person name="Rohde M."/>
            <person name="Goker M."/>
            <person name="Bristow J."/>
            <person name="Eisen J.A."/>
            <person name="Markowitz V."/>
            <person name="Hugenholtz P."/>
            <person name="Kyrpides N.C."/>
            <person name="Klenk H.P."/>
            <person name="Lucas S."/>
        </authorList>
    </citation>
    <scope>NUCLEOTIDE SEQUENCE [LARGE SCALE GENOMIC DNA]</scope>
    <source>
        <strain evidence="11">ATCC 43595 / DSM 2588 / LMG 13176 / NBRC 15968 / NCIMB 11800 / UQM 2034</strain>
    </source>
</reference>
<dbReference type="PROSITE" id="PS50850">
    <property type="entry name" value="MFS"/>
    <property type="match status" value="1"/>
</dbReference>
<comment type="function">
    <text evidence="1">Resistance to tetracycline by an active tetracycline efflux. This is an energy-dependent process that decreases the accumulation of the antibiotic in whole cells. This protein functions as a metal-tetracycline/H(+) antiporter.</text>
</comment>
<feature type="domain" description="Major facilitator superfamily (MFS) profile" evidence="9">
    <location>
        <begin position="8"/>
        <end position="404"/>
    </location>
</feature>
<name>A0A979GAW3_CHIPD</name>
<dbReference type="InterPro" id="IPR001958">
    <property type="entry name" value="Tet-R_TetA/multi-R_MdtG-like"/>
</dbReference>
<evidence type="ECO:0000256" key="3">
    <source>
        <dbReference type="ARBA" id="ARBA00007520"/>
    </source>
</evidence>
<dbReference type="InterPro" id="IPR020846">
    <property type="entry name" value="MFS_dom"/>
</dbReference>
<keyword evidence="4" id="KW-0813">Transport</keyword>
<feature type="transmembrane region" description="Helical" evidence="8">
    <location>
        <begin position="375"/>
        <end position="395"/>
    </location>
</feature>
<accession>A0A979GAW3</accession>
<feature type="transmembrane region" description="Helical" evidence="8">
    <location>
        <begin position="309"/>
        <end position="330"/>
    </location>
</feature>
<keyword evidence="7 8" id="KW-0472">Membrane</keyword>
<dbReference type="PRINTS" id="PR01035">
    <property type="entry name" value="TCRTETA"/>
</dbReference>
<dbReference type="RefSeq" id="WP_012794312.1">
    <property type="nucleotide sequence ID" value="NC_013132.1"/>
</dbReference>
<proteinExistence type="inferred from homology"/>
<evidence type="ECO:0000259" key="9">
    <source>
        <dbReference type="PROSITE" id="PS50850"/>
    </source>
</evidence>
<evidence type="ECO:0000256" key="6">
    <source>
        <dbReference type="ARBA" id="ARBA00022989"/>
    </source>
</evidence>
<dbReference type="PANTHER" id="PTHR23504">
    <property type="entry name" value="MAJOR FACILITATOR SUPERFAMILY DOMAIN-CONTAINING PROTEIN 10"/>
    <property type="match status" value="1"/>
</dbReference>
<comment type="subcellular location">
    <subcellularLocation>
        <location evidence="2">Membrane</location>
        <topology evidence="2">Multi-pass membrane protein</topology>
    </subcellularLocation>
</comment>
<dbReference type="InterPro" id="IPR011701">
    <property type="entry name" value="MFS"/>
</dbReference>
<evidence type="ECO:0000313" key="11">
    <source>
        <dbReference type="Proteomes" id="UP000002215"/>
    </source>
</evidence>
<dbReference type="SUPFAM" id="SSF103473">
    <property type="entry name" value="MFS general substrate transporter"/>
    <property type="match status" value="1"/>
</dbReference>
<dbReference type="InterPro" id="IPR036259">
    <property type="entry name" value="MFS_trans_sf"/>
</dbReference>
<dbReference type="GO" id="GO:0022857">
    <property type="term" value="F:transmembrane transporter activity"/>
    <property type="evidence" value="ECO:0007669"/>
    <property type="project" value="InterPro"/>
</dbReference>
<evidence type="ECO:0000313" key="10">
    <source>
        <dbReference type="EMBL" id="ACU64149.1"/>
    </source>
</evidence>
<evidence type="ECO:0000256" key="7">
    <source>
        <dbReference type="ARBA" id="ARBA00023136"/>
    </source>
</evidence>
<keyword evidence="6 8" id="KW-1133">Transmembrane helix</keyword>
<feature type="transmembrane region" description="Helical" evidence="8">
    <location>
        <begin position="207"/>
        <end position="232"/>
    </location>
</feature>
<feature type="transmembrane region" description="Helical" evidence="8">
    <location>
        <begin position="166"/>
        <end position="186"/>
    </location>
</feature>
<protein>
    <submittedName>
        <fullName evidence="10">Major facilitator superfamily MFS_1</fullName>
    </submittedName>
</protein>
<evidence type="ECO:0000256" key="2">
    <source>
        <dbReference type="ARBA" id="ARBA00004141"/>
    </source>
</evidence>
<keyword evidence="5 8" id="KW-0812">Transmembrane</keyword>
<feature type="transmembrane region" description="Helical" evidence="8">
    <location>
        <begin position="47"/>
        <end position="67"/>
    </location>
</feature>
<feature type="transmembrane region" description="Helical" evidence="8">
    <location>
        <begin position="137"/>
        <end position="160"/>
    </location>
</feature>
<dbReference type="OrthoDB" id="9793283at2"/>
<feature type="transmembrane region" description="Helical" evidence="8">
    <location>
        <begin position="104"/>
        <end position="125"/>
    </location>
</feature>
<feature type="transmembrane region" description="Helical" evidence="8">
    <location>
        <begin position="79"/>
        <end position="98"/>
    </location>
</feature>
<feature type="transmembrane region" description="Helical" evidence="8">
    <location>
        <begin position="285"/>
        <end position="303"/>
    </location>
</feature>
<feature type="transmembrane region" description="Helical" evidence="8">
    <location>
        <begin position="252"/>
        <end position="273"/>
    </location>
</feature>
<dbReference type="AlphaFoldDB" id="A0A979GAW3"/>
<evidence type="ECO:0000256" key="1">
    <source>
        <dbReference type="ARBA" id="ARBA00003279"/>
    </source>
</evidence>
<gene>
    <name evidence="10" type="ordered locus">Cpin_6748</name>
</gene>
<dbReference type="Pfam" id="PF07690">
    <property type="entry name" value="MFS_1"/>
    <property type="match status" value="1"/>
</dbReference>
<evidence type="ECO:0000256" key="8">
    <source>
        <dbReference type="SAM" id="Phobius"/>
    </source>
</evidence>
<dbReference type="Gene3D" id="1.20.1250.20">
    <property type="entry name" value="MFS general substrate transporter like domains"/>
    <property type="match status" value="1"/>
</dbReference>
<dbReference type="PROSITE" id="PS00216">
    <property type="entry name" value="SUGAR_TRANSPORT_1"/>
    <property type="match status" value="1"/>
</dbReference>
<organism evidence="10 11">
    <name type="scientific">Chitinophaga pinensis (strain ATCC 43595 / DSM 2588 / LMG 13176 / NBRC 15968 / NCIMB 11800 / UQM 2034)</name>
    <dbReference type="NCBI Taxonomy" id="485918"/>
    <lineage>
        <taxon>Bacteria</taxon>
        <taxon>Pseudomonadati</taxon>
        <taxon>Bacteroidota</taxon>
        <taxon>Chitinophagia</taxon>
        <taxon>Chitinophagales</taxon>
        <taxon>Chitinophagaceae</taxon>
        <taxon>Chitinophaga</taxon>
    </lineage>
</organism>
<evidence type="ECO:0000256" key="5">
    <source>
        <dbReference type="ARBA" id="ARBA00022692"/>
    </source>
</evidence>
<dbReference type="InterPro" id="IPR005829">
    <property type="entry name" value="Sugar_transporter_CS"/>
</dbReference>
<dbReference type="EMBL" id="CP001699">
    <property type="protein sequence ID" value="ACU64149.1"/>
    <property type="molecule type" value="Genomic_DNA"/>
</dbReference>
<dbReference type="KEGG" id="cpi:Cpin_6748"/>
<dbReference type="Proteomes" id="UP000002215">
    <property type="component" value="Chromosome"/>
</dbReference>
<evidence type="ECO:0000256" key="4">
    <source>
        <dbReference type="ARBA" id="ARBA00022448"/>
    </source>
</evidence>
<reference evidence="11" key="1">
    <citation type="submission" date="2009-08" db="EMBL/GenBank/DDBJ databases">
        <title>The complete genome of Chitinophaga pinensis DSM 2588.</title>
        <authorList>
            <consortium name="US DOE Joint Genome Institute (JGI-PGF)"/>
            <person name="Lucas S."/>
            <person name="Copeland A."/>
            <person name="Lapidus A."/>
            <person name="Glavina del Rio T."/>
            <person name="Dalin E."/>
            <person name="Tice H."/>
            <person name="Bruce D."/>
            <person name="Goodwin L."/>
            <person name="Pitluck S."/>
            <person name="Kyrpides N."/>
            <person name="Mavromatis K."/>
            <person name="Ivanova N."/>
            <person name="Mikhailova N."/>
            <person name="Sims D."/>
            <person name="Meinche L."/>
            <person name="Brettin T."/>
            <person name="Detter J.C."/>
            <person name="Han C."/>
            <person name="Larimer F."/>
            <person name="Land M."/>
            <person name="Hauser L."/>
            <person name="Markowitz V."/>
            <person name="Cheng J.-F."/>
            <person name="Hugenholtz P."/>
            <person name="Woyke T."/>
            <person name="Wu D."/>
            <person name="Spring S."/>
            <person name="Klenk H.-P."/>
            <person name="Eisen J.A."/>
        </authorList>
    </citation>
    <scope>NUCLEOTIDE SEQUENCE [LARGE SCALE GENOMIC DNA]</scope>
    <source>
        <strain evidence="11">ATCC 43595 / DSM 2588 / LMG 13176 / NBRC 15968 / NCIMB 11800 / UQM 2034</strain>
    </source>
</reference>
<dbReference type="PANTHER" id="PTHR23504:SF15">
    <property type="entry name" value="MAJOR FACILITATOR SUPERFAMILY (MFS) PROFILE DOMAIN-CONTAINING PROTEIN"/>
    <property type="match status" value="1"/>
</dbReference>
<comment type="similarity">
    <text evidence="3">Belongs to the major facilitator superfamily. TCR/Tet family.</text>
</comment>
<feature type="transmembrane region" description="Helical" evidence="8">
    <location>
        <begin position="342"/>
        <end position="369"/>
    </location>
</feature>
<dbReference type="CDD" id="cd17388">
    <property type="entry name" value="MFS_TetA"/>
    <property type="match status" value="1"/>
</dbReference>
<sequence>MQTTKQSAIGFIFITLLIDVMGWGLIIPVMADLIAQLKHIPVNQASTYGALLLSVFAITQFIFAPVVGNLSDKYGRRPVLLLSLLGFGIDYIILALAPSYGWLFIGRVIAGMTGASFTTATAYIADVSIDETTRAKNFGMIGAAFGLGFVLGPALGALLAHWGIRAPFYAAAVLCLLNCLYGFFLLPESLKKENRRPFQWSRANPLGSLKFLTTHPEIGGLAFAFFLIYLGAQSVQGNWNFFTIYRFQWSEKMVGISLAIVGVLVGAVQAGLTRIIIPKIGNEKSIYLGLSLYSLGLVLFAFATQSWMMFAFLIPYCLGGICGPSLQSVISGHVPPNQQGELQGALTSLMSLTTIVGPLIMNGTFAYFTTDKAPFYFPGIHFLIGAVCMLLSIVITNKVLTREKKDNPELRNVIAGAGDFKDAPMH</sequence>
<feature type="transmembrane region" description="Helical" evidence="8">
    <location>
        <begin position="7"/>
        <end position="27"/>
    </location>
</feature>